<dbReference type="EMBL" id="LR796341">
    <property type="protein sequence ID" value="CAB4137366.1"/>
    <property type="molecule type" value="Genomic_DNA"/>
</dbReference>
<sequence>MMSEERQLVAQAVLAGELDADHLTWEEVEEIQLLAAELVAEKTLIERAKVGKAVFAHYTDVVQ</sequence>
<protein>
    <submittedName>
        <fullName evidence="1">Uncharacterized protein</fullName>
    </submittedName>
</protein>
<proteinExistence type="predicted"/>
<accession>A0A6J5LWN1</accession>
<gene>
    <name evidence="1" type="ORF">UFOVP328_21</name>
</gene>
<reference evidence="1" key="1">
    <citation type="submission" date="2020-04" db="EMBL/GenBank/DDBJ databases">
        <authorList>
            <person name="Chiriac C."/>
            <person name="Salcher M."/>
            <person name="Ghai R."/>
            <person name="Kavagutti S V."/>
        </authorList>
    </citation>
    <scope>NUCLEOTIDE SEQUENCE</scope>
</reference>
<evidence type="ECO:0000313" key="1">
    <source>
        <dbReference type="EMBL" id="CAB4137366.1"/>
    </source>
</evidence>
<organism evidence="1">
    <name type="scientific">uncultured Caudovirales phage</name>
    <dbReference type="NCBI Taxonomy" id="2100421"/>
    <lineage>
        <taxon>Viruses</taxon>
        <taxon>Duplodnaviria</taxon>
        <taxon>Heunggongvirae</taxon>
        <taxon>Uroviricota</taxon>
        <taxon>Caudoviricetes</taxon>
        <taxon>Peduoviridae</taxon>
        <taxon>Maltschvirus</taxon>
        <taxon>Maltschvirus maltsch</taxon>
    </lineage>
</organism>
<name>A0A6J5LWN1_9CAUD</name>